<accession>A0ABR0QN73</accession>
<reference evidence="1 2" key="1">
    <citation type="submission" date="2023-03" db="EMBL/GenBank/DDBJ databases">
        <title>WGS of Gossypium arboreum.</title>
        <authorList>
            <person name="Yu D."/>
        </authorList>
    </citation>
    <scope>NUCLEOTIDE SEQUENCE [LARGE SCALE GENOMIC DNA]</scope>
    <source>
        <tissue evidence="1">Leaf</tissue>
    </source>
</reference>
<dbReference type="Proteomes" id="UP001358586">
    <property type="component" value="Chromosome 3"/>
</dbReference>
<comment type="caution">
    <text evidence="1">The sequence shown here is derived from an EMBL/GenBank/DDBJ whole genome shotgun (WGS) entry which is preliminary data.</text>
</comment>
<protein>
    <submittedName>
        <fullName evidence="1">Uncharacterized protein</fullName>
    </submittedName>
</protein>
<organism evidence="1 2">
    <name type="scientific">Gossypium arboreum</name>
    <name type="common">Tree cotton</name>
    <name type="synonym">Gossypium nanking</name>
    <dbReference type="NCBI Taxonomy" id="29729"/>
    <lineage>
        <taxon>Eukaryota</taxon>
        <taxon>Viridiplantae</taxon>
        <taxon>Streptophyta</taxon>
        <taxon>Embryophyta</taxon>
        <taxon>Tracheophyta</taxon>
        <taxon>Spermatophyta</taxon>
        <taxon>Magnoliopsida</taxon>
        <taxon>eudicotyledons</taxon>
        <taxon>Gunneridae</taxon>
        <taxon>Pentapetalae</taxon>
        <taxon>rosids</taxon>
        <taxon>malvids</taxon>
        <taxon>Malvales</taxon>
        <taxon>Malvaceae</taxon>
        <taxon>Malvoideae</taxon>
        <taxon>Gossypium</taxon>
    </lineage>
</organism>
<sequence length="256" mass="28669">MKDLRPIALCNVLYKILLKVLANRLKVTLPGVISRMQSASMPDDSFFFFQATSLDYTTMKSILSCYEVTFRQTVNLQKSKILFCSNTKLQDRNAATSVLGVSTPFNHGRYLGLPLLVGQNKRKFFSFIKERFSRVYAHRTLGGAYAAKDLLTSAPGGFRGGGIEYEAFNHSWLGDYSSFFVESLPFPGMENLRGGKMRPMPMEFVTDPDDQGSAMEVDDVDTPEIFGEGVIASDNKLADADFFNNFEDDFDDSDIN</sequence>
<evidence type="ECO:0000313" key="2">
    <source>
        <dbReference type="Proteomes" id="UP001358586"/>
    </source>
</evidence>
<proteinExistence type="predicted"/>
<dbReference type="EMBL" id="JARKNE010000003">
    <property type="protein sequence ID" value="KAK5840781.1"/>
    <property type="molecule type" value="Genomic_DNA"/>
</dbReference>
<name>A0ABR0QN73_GOSAR</name>
<evidence type="ECO:0000313" key="1">
    <source>
        <dbReference type="EMBL" id="KAK5840781.1"/>
    </source>
</evidence>
<gene>
    <name evidence="1" type="ORF">PVK06_009685</name>
</gene>
<keyword evidence="2" id="KW-1185">Reference proteome</keyword>